<gene>
    <name evidence="1" type="ORF">CTRU02_209591</name>
</gene>
<sequence>MEVVSGSLAFAQIGVSAGKVIIDAIQLWDQVKQLPKELQVRISRLGYLRDVLSQIENEIERCPSLQVRPATQGSLEHIRKAEAALSHHVEKLNAKVQQPKSKFKRRVNSLKVITFEKEEMETLEKELACAMELMEMSISLFRVAKSEFSETFIIDQTSARINEYIMAGQNDAIQKTAQATVNLVKAELQHLIETKSVKTENTHCNSLISAKKGSTKGNWSSCPETFLFGKCSFRRSKTDNRWTASVEIPWSRRVGELYWTGWQYRFHTYNIRPNTSPAFKAAERGDVAALISLFKTGQATPFDRNETGHSLLYLAAESARVEVCRVLINNGAIADDERDMHDYNPIDAIIIARQNFTGTHDPNRTELINLFHSAASASDTLTTERLFNFVREFSYSDNFLRIYLSQFLRNYSQLPVRDRAEAVRLGSFIVRDNMTCRRLLHPTSEVITPADVRDSVRGGFSLVHSAAITLGKRLADDAQYDARTFRARSYTVLCSDFVSDIVRAAGANDLNGVETVVPWDRFHVPVWKGTPLISLIGGALCRLSSSVPPSQWDLIFQMVLRQWLQDLETAGVDLLEYGRREAMVQKFLCPEVKGAFDSDAIIASRSVIRNQLLDCSRESWMQSVGSDFNRVDLYWTPIRVIAFDYGPKLEDWRLRWVVDSEAFAGEFWRSVEAPTSTMPGSWVE</sequence>
<dbReference type="EMBL" id="VUJX02000006">
    <property type="protein sequence ID" value="KAL0935000.1"/>
    <property type="molecule type" value="Genomic_DNA"/>
</dbReference>
<organism evidence="1 2">
    <name type="scientific">Colletotrichum truncatum</name>
    <name type="common">Anthracnose fungus</name>
    <name type="synonym">Colletotrichum capsici</name>
    <dbReference type="NCBI Taxonomy" id="5467"/>
    <lineage>
        <taxon>Eukaryota</taxon>
        <taxon>Fungi</taxon>
        <taxon>Dikarya</taxon>
        <taxon>Ascomycota</taxon>
        <taxon>Pezizomycotina</taxon>
        <taxon>Sordariomycetes</taxon>
        <taxon>Hypocreomycetidae</taxon>
        <taxon>Glomerellales</taxon>
        <taxon>Glomerellaceae</taxon>
        <taxon>Colletotrichum</taxon>
        <taxon>Colletotrichum truncatum species complex</taxon>
    </lineage>
</organism>
<evidence type="ECO:0000313" key="1">
    <source>
        <dbReference type="EMBL" id="KAL0935000.1"/>
    </source>
</evidence>
<protein>
    <submittedName>
        <fullName evidence="1">Uncharacterized protein</fullName>
    </submittedName>
</protein>
<reference evidence="1 2" key="1">
    <citation type="journal article" date="2020" name="Phytopathology">
        <title>Genome Sequence Resources of Colletotrichum truncatum, C. plurivorum, C. musicola, and C. sojae: Four Species Pathogenic to Soybean (Glycine max).</title>
        <authorList>
            <person name="Rogerio F."/>
            <person name="Boufleur T.R."/>
            <person name="Ciampi-Guillardi M."/>
            <person name="Sukno S.A."/>
            <person name="Thon M.R."/>
            <person name="Massola Junior N.S."/>
            <person name="Baroncelli R."/>
        </authorList>
    </citation>
    <scope>NUCLEOTIDE SEQUENCE [LARGE SCALE GENOMIC DNA]</scope>
    <source>
        <strain evidence="1 2">CMES1059</strain>
    </source>
</reference>
<accession>A0ACC3YST3</accession>
<name>A0ACC3YST3_COLTU</name>
<proteinExistence type="predicted"/>
<evidence type="ECO:0000313" key="2">
    <source>
        <dbReference type="Proteomes" id="UP000805649"/>
    </source>
</evidence>
<comment type="caution">
    <text evidence="1">The sequence shown here is derived from an EMBL/GenBank/DDBJ whole genome shotgun (WGS) entry which is preliminary data.</text>
</comment>
<keyword evidence="2" id="KW-1185">Reference proteome</keyword>
<dbReference type="Proteomes" id="UP000805649">
    <property type="component" value="Unassembled WGS sequence"/>
</dbReference>